<evidence type="ECO:0000313" key="2">
    <source>
        <dbReference type="EMBL" id="DAE24526.1"/>
    </source>
</evidence>
<accession>A0A8S5QZ90</accession>
<name>A0A8S5QZ90_9CAUD</name>
<organism evidence="2">
    <name type="scientific">Siphoviridae sp. ctyvQ1</name>
    <dbReference type="NCBI Taxonomy" id="2826525"/>
    <lineage>
        <taxon>Viruses</taxon>
        <taxon>Duplodnaviria</taxon>
        <taxon>Heunggongvirae</taxon>
        <taxon>Uroviricota</taxon>
        <taxon>Caudoviricetes</taxon>
    </lineage>
</organism>
<proteinExistence type="predicted"/>
<keyword evidence="1" id="KW-0472">Membrane</keyword>
<dbReference type="EMBL" id="BK015776">
    <property type="protein sequence ID" value="DAE24526.1"/>
    <property type="molecule type" value="Genomic_DNA"/>
</dbReference>
<keyword evidence="1" id="KW-1133">Transmembrane helix</keyword>
<evidence type="ECO:0000256" key="1">
    <source>
        <dbReference type="SAM" id="Phobius"/>
    </source>
</evidence>
<sequence>MVRRYRFFGLPVWSLLFIIVVVQLWDAIGSLCSMIVGIYKL</sequence>
<protein>
    <submittedName>
        <fullName evidence="2">Uncharacterized protein</fullName>
    </submittedName>
</protein>
<feature type="transmembrane region" description="Helical" evidence="1">
    <location>
        <begin position="12"/>
        <end position="39"/>
    </location>
</feature>
<keyword evidence="1" id="KW-0812">Transmembrane</keyword>
<reference evidence="2" key="1">
    <citation type="journal article" date="2021" name="Proc. Natl. Acad. Sci. U.S.A.">
        <title>A Catalog of Tens of Thousands of Viruses from Human Metagenomes Reveals Hidden Associations with Chronic Diseases.</title>
        <authorList>
            <person name="Tisza M.J."/>
            <person name="Buck C.B."/>
        </authorList>
    </citation>
    <scope>NUCLEOTIDE SEQUENCE</scope>
    <source>
        <strain evidence="2">CtyvQ1</strain>
    </source>
</reference>